<evidence type="ECO:0000259" key="2">
    <source>
        <dbReference type="Pfam" id="PF08751"/>
    </source>
</evidence>
<dbReference type="SUPFAM" id="SSF55464">
    <property type="entry name" value="Origin of replication-binding domain, RBD-like"/>
    <property type="match status" value="1"/>
</dbReference>
<dbReference type="CDD" id="cd18809">
    <property type="entry name" value="SF1_C_RecD"/>
    <property type="match status" value="1"/>
</dbReference>
<comment type="caution">
    <text evidence="3">The sequence shown here is derived from an EMBL/GenBank/DDBJ whole genome shotgun (WGS) entry which is preliminary data.</text>
</comment>
<proteinExistence type="predicted"/>
<dbReference type="Gene3D" id="3.40.50.300">
    <property type="entry name" value="P-loop containing nucleotide triphosphate hydrolases"/>
    <property type="match status" value="2"/>
</dbReference>
<dbReference type="NCBIfam" id="NF041492">
    <property type="entry name" value="MobF"/>
    <property type="match status" value="1"/>
</dbReference>
<dbReference type="Pfam" id="PF13604">
    <property type="entry name" value="AAA_30"/>
    <property type="match status" value="1"/>
</dbReference>
<dbReference type="InterPro" id="IPR027417">
    <property type="entry name" value="P-loop_NTPase"/>
</dbReference>
<name>A0A3M0GFI6_9ACTN</name>
<evidence type="ECO:0000313" key="3">
    <source>
        <dbReference type="EMBL" id="RMB61452.1"/>
    </source>
</evidence>
<gene>
    <name evidence="3" type="ORF">EAX62_02020</name>
</gene>
<dbReference type="PANTHER" id="PTHR43788">
    <property type="entry name" value="DNA2/NAM7 HELICASE FAMILY MEMBER"/>
    <property type="match status" value="1"/>
</dbReference>
<sequence length="1362" mass="146504">MGMVASMHKLTAGSGYDYLTRQVAAQDTTEKGHATLASYYSEKGEVPGAWVGSGLAGLVDVAVGDPVTAEQMKALFGGGFHPNMAARLAALPADASPEEIKDAMRLGRPFPVHAATTAFHQEVAIRCSHWQTLHPTVTEVPVAVRAEIRNSIARENFSKRLGRAPGEVELSSEVARLSRDPSTACAGYDMTFTPVKSVSALWAVAPPELAARIEQAHNAAVVDALRFLEQRALYAREGAGGVRQVDVTGLVAAAFVHRDSRAGDPNLHTHVAIANKVQTLGGKWLSIDGRLIFKSKVAISETYNTQLEAHLAGLGIRFAPRLGGDPSKRDVREVVGIPTALNERWSSRRAAIVARQAELASVFQHNHHRPPTPVEALKLAQQATLETRDAKHGPRTVAEQRQTWWAEAREVLGERGITDIVAAATSQSRPSVTQVTEEWIDATAAHCVSAVEVSRATWQIWHLRAEASRRARQHTLDPARIEALTEELLRRALRICQPIGDAGADGVEEPAMLRRRDGSSVYSLAGSQLYTSKRIVEAEQWIVEQAGRSDGRAVDEVDVSLALLASAANGVTLNAGQTNLVRQMATSGSRVQLALAAAGSGKTTALRVLAKAWREGGGDVLGLAPSAVAASILADQVGHATTVAKLLWDIEHDRPTTDSRTGTQTLVIIDEAGMADTISLAQVIGHVVGRGGSVRLIGDDQQLAAISAGGVLRDIAHTHGAVALTELMRFTDPAEAAASLALREGRTEALGFYLDVDRIHPGSHESITEAAFQAWAKDLAEGRDSLMLAGTREVVAELNRRARDHRLTTSSPPPRAAVSLGDGNHASAGDVIITRMNDRRLPVSATNWVKNGDRWTVQEVTDKGALVARHRSSGLRVVLPPGYVAEHVHLGYAVTVHSAQGITVDVTHGVLTGSESRQQLYVMMTRGRDANHVYVPVVGDGDEHTVLHPTTLRPETAVDVLETILFRDGSARSATTEVREATAPATMLTDASARYLDTLHVAAESTLNPDVLRALDRGADGVVTGLTGCPAWPTLRAALILNALDGKNPLDELRAASATHELDSAHDPAAVLTWRLPRRSAPGPLPWLPPIPDTLANHSGWNPYLADRAGLVARCAQELRLEAQALDRPAWALPGQQLNPVLISDIEVWRAAVGVDPSDRRPTGPVQLGDAARTWQKYLDTRLRSDVSRAWADMLADIHPRIHDDPFAVALTHHVANLHSSGVSVAELLARATDDGPLPAEHAAAALWWRLSRQLDQSDHTGSVASTPTEVAALVGATKNIDHDSAANGEQAPRLPLDLIPAGDGPKESEGNRETPKWREQRRDFEPNGPPVSSWKEDFGRARELHRRAEHSRRPPPVGPNR</sequence>
<organism evidence="3 4">
    <name type="scientific">Tessaracoccus antarcticus</name>
    <dbReference type="NCBI Taxonomy" id="2479848"/>
    <lineage>
        <taxon>Bacteria</taxon>
        <taxon>Bacillati</taxon>
        <taxon>Actinomycetota</taxon>
        <taxon>Actinomycetes</taxon>
        <taxon>Propionibacteriales</taxon>
        <taxon>Propionibacteriaceae</taxon>
        <taxon>Tessaracoccus</taxon>
    </lineage>
</organism>
<feature type="compositionally biased region" description="Basic and acidic residues" evidence="1">
    <location>
        <begin position="1305"/>
        <end position="1326"/>
    </location>
</feature>
<reference evidence="3 4" key="1">
    <citation type="submission" date="2018-10" db="EMBL/GenBank/DDBJ databases">
        <title>Tessaracoccus antarcticuss sp. nov., isolated from sediment.</title>
        <authorList>
            <person name="Zhou L.Y."/>
            <person name="Du Z.J."/>
        </authorList>
    </citation>
    <scope>NUCLEOTIDE SEQUENCE [LARGE SCALE GENOMIC DNA]</scope>
    <source>
        <strain evidence="3 4">JDX10</strain>
    </source>
</reference>
<accession>A0A3M0GFI6</accession>
<feature type="domain" description="TrwC relaxase" evidence="2">
    <location>
        <begin position="12"/>
        <end position="410"/>
    </location>
</feature>
<feature type="region of interest" description="Disordered" evidence="1">
    <location>
        <begin position="1284"/>
        <end position="1362"/>
    </location>
</feature>
<dbReference type="Gene3D" id="2.30.30.940">
    <property type="match status" value="1"/>
</dbReference>
<dbReference type="InterPro" id="IPR050534">
    <property type="entry name" value="Coronavir_polyprotein_1ab"/>
</dbReference>
<keyword evidence="4" id="KW-1185">Reference proteome</keyword>
<protein>
    <recommendedName>
        <fullName evidence="2">TrwC relaxase domain-containing protein</fullName>
    </recommendedName>
</protein>
<dbReference type="SUPFAM" id="SSF52540">
    <property type="entry name" value="P-loop containing nucleoside triphosphate hydrolases"/>
    <property type="match status" value="2"/>
</dbReference>
<dbReference type="Proteomes" id="UP000275256">
    <property type="component" value="Unassembled WGS sequence"/>
</dbReference>
<evidence type="ECO:0000313" key="4">
    <source>
        <dbReference type="Proteomes" id="UP000275256"/>
    </source>
</evidence>
<dbReference type="InterPro" id="IPR014862">
    <property type="entry name" value="TrwC"/>
</dbReference>
<dbReference type="EMBL" id="REFW01000001">
    <property type="protein sequence ID" value="RMB61452.1"/>
    <property type="molecule type" value="Genomic_DNA"/>
</dbReference>
<dbReference type="Pfam" id="PF08751">
    <property type="entry name" value="TrwC"/>
    <property type="match status" value="1"/>
</dbReference>
<evidence type="ECO:0000256" key="1">
    <source>
        <dbReference type="SAM" id="MobiDB-lite"/>
    </source>
</evidence>